<accession>A0ABV0WJV0</accession>
<evidence type="ECO:0000313" key="2">
    <source>
        <dbReference type="Proteomes" id="UP001444071"/>
    </source>
</evidence>
<dbReference type="EMBL" id="JAHRIM010051703">
    <property type="protein sequence ID" value="MEQ2269379.1"/>
    <property type="molecule type" value="Genomic_DNA"/>
</dbReference>
<gene>
    <name evidence="1" type="ORF">XENORESO_003798</name>
</gene>
<evidence type="ECO:0000313" key="1">
    <source>
        <dbReference type="EMBL" id="MEQ2269379.1"/>
    </source>
</evidence>
<sequence length="123" mass="13683">MNSSDNSQLSLGFIQVTEPGPRPLTQWVGPRTSWRSHLRSVRCVHVLFQIFDLFNVLEDVIFRKLLSSGCGSAGVSSSSGLKLSTFPCYGLQVLPYLGYFPVCLIVERSCLNDDFVFSLVVFS</sequence>
<comment type="caution">
    <text evidence="1">The sequence shown here is derived from an EMBL/GenBank/DDBJ whole genome shotgun (WGS) entry which is preliminary data.</text>
</comment>
<proteinExistence type="predicted"/>
<protein>
    <submittedName>
        <fullName evidence="1">Uncharacterized protein</fullName>
    </submittedName>
</protein>
<keyword evidence="2" id="KW-1185">Reference proteome</keyword>
<organism evidence="1 2">
    <name type="scientific">Xenotaenia resolanae</name>
    <dbReference type="NCBI Taxonomy" id="208358"/>
    <lineage>
        <taxon>Eukaryota</taxon>
        <taxon>Metazoa</taxon>
        <taxon>Chordata</taxon>
        <taxon>Craniata</taxon>
        <taxon>Vertebrata</taxon>
        <taxon>Euteleostomi</taxon>
        <taxon>Actinopterygii</taxon>
        <taxon>Neopterygii</taxon>
        <taxon>Teleostei</taxon>
        <taxon>Neoteleostei</taxon>
        <taxon>Acanthomorphata</taxon>
        <taxon>Ovalentaria</taxon>
        <taxon>Atherinomorphae</taxon>
        <taxon>Cyprinodontiformes</taxon>
        <taxon>Goodeidae</taxon>
        <taxon>Xenotaenia</taxon>
    </lineage>
</organism>
<name>A0ABV0WJV0_9TELE</name>
<reference evidence="1 2" key="1">
    <citation type="submission" date="2021-06" db="EMBL/GenBank/DDBJ databases">
        <authorList>
            <person name="Palmer J.M."/>
        </authorList>
    </citation>
    <scope>NUCLEOTIDE SEQUENCE [LARGE SCALE GENOMIC DNA]</scope>
    <source>
        <strain evidence="1 2">XR_2019</strain>
        <tissue evidence="1">Muscle</tissue>
    </source>
</reference>
<dbReference type="Proteomes" id="UP001444071">
    <property type="component" value="Unassembled WGS sequence"/>
</dbReference>